<dbReference type="Gene3D" id="3.40.50.720">
    <property type="entry name" value="NAD(P)-binding Rossmann-like Domain"/>
    <property type="match status" value="1"/>
</dbReference>
<dbReference type="Pfam" id="PF18317">
    <property type="entry name" value="SDH_C"/>
    <property type="match status" value="1"/>
</dbReference>
<dbReference type="EC" id="1.1.1.25" evidence="2"/>
<proteinExistence type="predicted"/>
<dbReference type="GO" id="GO:0050661">
    <property type="term" value="F:NADP binding"/>
    <property type="evidence" value="ECO:0007669"/>
    <property type="project" value="TreeGrafter"/>
</dbReference>
<dbReference type="EMBL" id="VSSQ01074159">
    <property type="protein sequence ID" value="MPN25101.1"/>
    <property type="molecule type" value="Genomic_DNA"/>
</dbReference>
<sequence length="147" mass="16943">MLAGEEKAKKLVIVNRTSEKAELLAQRVRQYYSLTVETVSYEDIMTVCDPEIFVQTTSVGMGNDAENTPIKNTEFFNNVKFAVDIIYTPWETKLMKDAVRRGVQTVNGFDMLFYQGLASFEIWHDMSVDFNTAVMLKEKLTNFYRRG</sequence>
<accession>A0A645GDV9</accession>
<dbReference type="PANTHER" id="PTHR21089:SF1">
    <property type="entry name" value="BIFUNCTIONAL 3-DEHYDROQUINATE DEHYDRATASE_SHIKIMATE DEHYDROGENASE, CHLOROPLASTIC"/>
    <property type="match status" value="1"/>
</dbReference>
<evidence type="ECO:0000313" key="2">
    <source>
        <dbReference type="EMBL" id="MPN25101.1"/>
    </source>
</evidence>
<comment type="caution">
    <text evidence="2">The sequence shown here is derived from an EMBL/GenBank/DDBJ whole genome shotgun (WGS) entry which is preliminary data.</text>
</comment>
<keyword evidence="2" id="KW-0560">Oxidoreductase</keyword>
<organism evidence="2">
    <name type="scientific">bioreactor metagenome</name>
    <dbReference type="NCBI Taxonomy" id="1076179"/>
    <lineage>
        <taxon>unclassified sequences</taxon>
        <taxon>metagenomes</taxon>
        <taxon>ecological metagenomes</taxon>
    </lineage>
</organism>
<gene>
    <name evidence="2" type="primary">aroE_47</name>
    <name evidence="2" type="ORF">SDC9_172508</name>
</gene>
<reference evidence="2" key="1">
    <citation type="submission" date="2019-08" db="EMBL/GenBank/DDBJ databases">
        <authorList>
            <person name="Kucharzyk K."/>
            <person name="Murdoch R.W."/>
            <person name="Higgins S."/>
            <person name="Loffler F."/>
        </authorList>
    </citation>
    <scope>NUCLEOTIDE SEQUENCE</scope>
</reference>
<dbReference type="PANTHER" id="PTHR21089">
    <property type="entry name" value="SHIKIMATE DEHYDROGENASE"/>
    <property type="match status" value="1"/>
</dbReference>
<dbReference type="AlphaFoldDB" id="A0A645GDV9"/>
<dbReference type="InterPro" id="IPR036291">
    <property type="entry name" value="NAD(P)-bd_dom_sf"/>
</dbReference>
<dbReference type="InterPro" id="IPR041121">
    <property type="entry name" value="SDH_C"/>
</dbReference>
<dbReference type="SUPFAM" id="SSF51735">
    <property type="entry name" value="NAD(P)-binding Rossmann-fold domains"/>
    <property type="match status" value="1"/>
</dbReference>
<dbReference type="CDD" id="cd01065">
    <property type="entry name" value="NAD_bind_Shikimate_DH"/>
    <property type="match status" value="1"/>
</dbReference>
<dbReference type="GO" id="GO:0019632">
    <property type="term" value="P:shikimate metabolic process"/>
    <property type="evidence" value="ECO:0007669"/>
    <property type="project" value="TreeGrafter"/>
</dbReference>
<evidence type="ECO:0000259" key="1">
    <source>
        <dbReference type="Pfam" id="PF18317"/>
    </source>
</evidence>
<feature type="domain" description="SDH C-terminal" evidence="1">
    <location>
        <begin position="108"/>
        <end position="136"/>
    </location>
</feature>
<protein>
    <submittedName>
        <fullName evidence="2">Shikimate dehydrogenase (NADP(+))</fullName>
        <ecNumber evidence="2">1.1.1.25</ecNumber>
    </submittedName>
</protein>
<dbReference type="InterPro" id="IPR022893">
    <property type="entry name" value="Shikimate_DH_fam"/>
</dbReference>
<dbReference type="GO" id="GO:0004764">
    <property type="term" value="F:shikimate 3-dehydrogenase (NADP+) activity"/>
    <property type="evidence" value="ECO:0007669"/>
    <property type="project" value="UniProtKB-EC"/>
</dbReference>
<dbReference type="GO" id="GO:0005829">
    <property type="term" value="C:cytosol"/>
    <property type="evidence" value="ECO:0007669"/>
    <property type="project" value="TreeGrafter"/>
</dbReference>
<name>A0A645GDV9_9ZZZZ</name>
<dbReference type="GO" id="GO:0009423">
    <property type="term" value="P:chorismate biosynthetic process"/>
    <property type="evidence" value="ECO:0007669"/>
    <property type="project" value="TreeGrafter"/>
</dbReference>